<evidence type="ECO:0000313" key="3">
    <source>
        <dbReference type="Proteomes" id="UP001175228"/>
    </source>
</evidence>
<dbReference type="EMBL" id="JAUEPU010000022">
    <property type="protein sequence ID" value="KAK0493957.1"/>
    <property type="molecule type" value="Genomic_DNA"/>
</dbReference>
<name>A0AA39Q0G0_9AGAR</name>
<keyword evidence="1" id="KW-0732">Signal</keyword>
<protein>
    <submittedName>
        <fullName evidence="2">Uncharacterized protein</fullName>
    </submittedName>
</protein>
<comment type="caution">
    <text evidence="2">The sequence shown here is derived from an EMBL/GenBank/DDBJ whole genome shotgun (WGS) entry which is preliminary data.</text>
</comment>
<reference evidence="2" key="1">
    <citation type="submission" date="2023-06" db="EMBL/GenBank/DDBJ databases">
        <authorList>
            <consortium name="Lawrence Berkeley National Laboratory"/>
            <person name="Ahrendt S."/>
            <person name="Sahu N."/>
            <person name="Indic B."/>
            <person name="Wong-Bajracharya J."/>
            <person name="Merenyi Z."/>
            <person name="Ke H.-M."/>
            <person name="Monk M."/>
            <person name="Kocsube S."/>
            <person name="Drula E."/>
            <person name="Lipzen A."/>
            <person name="Balint B."/>
            <person name="Henrissat B."/>
            <person name="Andreopoulos B."/>
            <person name="Martin F.M."/>
            <person name="Harder C.B."/>
            <person name="Rigling D."/>
            <person name="Ford K.L."/>
            <person name="Foster G.D."/>
            <person name="Pangilinan J."/>
            <person name="Papanicolaou A."/>
            <person name="Barry K."/>
            <person name="LaButti K."/>
            <person name="Viragh M."/>
            <person name="Koriabine M."/>
            <person name="Yan M."/>
            <person name="Riley R."/>
            <person name="Champramary S."/>
            <person name="Plett K.L."/>
            <person name="Tsai I.J."/>
            <person name="Slot J."/>
            <person name="Sipos G."/>
            <person name="Plett J."/>
            <person name="Nagy L.G."/>
            <person name="Grigoriev I.V."/>
        </authorList>
    </citation>
    <scope>NUCLEOTIDE SEQUENCE</scope>
    <source>
        <strain evidence="2">HWK02</strain>
    </source>
</reference>
<keyword evidence="3" id="KW-1185">Reference proteome</keyword>
<accession>A0AA39Q0G0</accession>
<dbReference type="Proteomes" id="UP001175228">
    <property type="component" value="Unassembled WGS sequence"/>
</dbReference>
<sequence>MRHTTVFLFFVLGHVCQPCLFLVIGSARTASHENSTLAYQSLGGLTDIVHHKDWQINALNLLHLNLEQKLLGHACALGDCKWLVWQIGHGNYTNVDRLVRVALSRGRGIRGILEMYEAATKGVYHPKSFTEEEEMLAVLFWRLGGIRLAEIAHCALYLPGMTSICGLSTVPPIQPSFGLPTVNEIELNIVSCFESIRPILESLHTLQAQNQVIHMVLMFDEIAVEKRLWWDHKTNLFLGVCREHAHHTSLEFCSSEDMDALLKRIDEGEVHFASEATVGALCLLSDDKCLNSAHPIIVSGTCKRENGQEHAYIIQTVIDALNKQKDTMTLQTISIASDGEMKRGSALVNLTFQDELSAQSRLYSYLSPSKLPLMNFLLGDNDVTANKDYRHVFKRIRNLLLCERGISVLGVHIMPSILKAHLRMEEDKQDVKLAYNLLKDTWSLPELQHLSTAAHMTLVLFHVARKEFFPTLLFADIMIMIKNVFFCVAAGKINNPNGNFHLILLGTDGLEKLFGILRTMVGNDANVDMLQLANRLTGTTEVANILARYPKWD</sequence>
<gene>
    <name evidence="2" type="ORF">EDD18DRAFT_1310464</name>
</gene>
<evidence type="ECO:0000313" key="2">
    <source>
        <dbReference type="EMBL" id="KAK0493957.1"/>
    </source>
</evidence>
<feature type="chain" id="PRO_5041373488" evidence="1">
    <location>
        <begin position="22"/>
        <end position="553"/>
    </location>
</feature>
<proteinExistence type="predicted"/>
<evidence type="ECO:0000256" key="1">
    <source>
        <dbReference type="SAM" id="SignalP"/>
    </source>
</evidence>
<feature type="signal peptide" evidence="1">
    <location>
        <begin position="1"/>
        <end position="21"/>
    </location>
</feature>
<organism evidence="2 3">
    <name type="scientific">Armillaria luteobubalina</name>
    <dbReference type="NCBI Taxonomy" id="153913"/>
    <lineage>
        <taxon>Eukaryota</taxon>
        <taxon>Fungi</taxon>
        <taxon>Dikarya</taxon>
        <taxon>Basidiomycota</taxon>
        <taxon>Agaricomycotina</taxon>
        <taxon>Agaricomycetes</taxon>
        <taxon>Agaricomycetidae</taxon>
        <taxon>Agaricales</taxon>
        <taxon>Marasmiineae</taxon>
        <taxon>Physalacriaceae</taxon>
        <taxon>Armillaria</taxon>
    </lineage>
</organism>
<dbReference type="AlphaFoldDB" id="A0AA39Q0G0"/>